<keyword evidence="14" id="KW-1185">Reference proteome</keyword>
<dbReference type="Gene3D" id="3.10.450.10">
    <property type="match status" value="2"/>
</dbReference>
<dbReference type="InterPro" id="IPR013128">
    <property type="entry name" value="Peptidase_C1A"/>
</dbReference>
<dbReference type="SMART" id="SM00848">
    <property type="entry name" value="Inhibitor_I29"/>
    <property type="match status" value="1"/>
</dbReference>
<evidence type="ECO:0000256" key="6">
    <source>
        <dbReference type="ARBA" id="ARBA00023145"/>
    </source>
</evidence>
<dbReference type="PRINTS" id="PR00705">
    <property type="entry name" value="PAPAIN"/>
</dbReference>
<dbReference type="Pfam" id="PF08246">
    <property type="entry name" value="Inhibitor_I29"/>
    <property type="match status" value="1"/>
</dbReference>
<feature type="domain" description="Cystatin" evidence="10">
    <location>
        <begin position="17"/>
        <end position="111"/>
    </location>
</feature>
<keyword evidence="4" id="KW-0378">Hydrolase</keyword>
<evidence type="ECO:0000259" key="12">
    <source>
        <dbReference type="SMART" id="SM00848"/>
    </source>
</evidence>
<evidence type="ECO:0000259" key="11">
    <source>
        <dbReference type="SMART" id="SM00645"/>
    </source>
</evidence>
<keyword evidence="6" id="KW-0865">Zymogen</keyword>
<keyword evidence="8" id="KW-0325">Glycoprotein</keyword>
<dbReference type="PROSITE" id="PS00287">
    <property type="entry name" value="CYSTATIN"/>
    <property type="match status" value="1"/>
</dbReference>
<dbReference type="InterPro" id="IPR018073">
    <property type="entry name" value="Prot_inh_cystat_CS"/>
</dbReference>
<sequence>MKLFLLAVTIGLVSCQVMPGGVLHQDPKDPMFQKPAQVAATYTDDQNTVSLSAQYGQNYEVVAAATQVVAGILYKMTLKFTSADHHVTLCEVSVLEQAWLHFIGLSGTPHCHGSKRQLAGGYHHADSNSQAVQSAAVFAVDAMNKQSNSLYKTMLVEVSSAQEQVVAGMNYKLVLLVGESSTCKNDGTTGLTLLNCPVDQRKHNCEVVVWDQPWRTPRYQLTSFHCQPKQLVDPKAPGEVKAGDAVMIGVNSMLGQDKCNYTMFVDFQRKYNKSYGSNKAEQKRFLIFCNNMKKAQKLKETDKGTAQYGATIFADLTEDEFRRYVGKPWDLSANEGMRKAEIPVGPIPDAFDWRDHNAVTPVKNQGSCGSCWAFSTTGNIEGQWAIKKKELISLSEQELVDCDKVDEGCEGGLPSQAYKEIIRLGGLESESEYQYKGRDEKCSFIQKDVKVFINDSVAISSNENEMAAWLSQNGPISIGINAFAMQFYMGGISHPYKFLCNPKNLDHGVLIVGFGTQSGKPYWIIKNSWGESWGEKGYYYVYRGDGVCGLNTMCTSAVID</sequence>
<evidence type="ECO:0000313" key="13">
    <source>
        <dbReference type="EMBL" id="KAL3873003.1"/>
    </source>
</evidence>
<dbReference type="PROSITE" id="PS51257">
    <property type="entry name" value="PROKAR_LIPOPROTEIN"/>
    <property type="match status" value="1"/>
</dbReference>
<dbReference type="GO" id="GO:0008234">
    <property type="term" value="F:cysteine-type peptidase activity"/>
    <property type="evidence" value="ECO:0007669"/>
    <property type="project" value="UniProtKB-KW"/>
</dbReference>
<keyword evidence="2" id="KW-0645">Protease</keyword>
<dbReference type="InterPro" id="IPR025660">
    <property type="entry name" value="Pept_his_AS"/>
</dbReference>
<dbReference type="EMBL" id="JBJQND010000006">
    <property type="protein sequence ID" value="KAL3873003.1"/>
    <property type="molecule type" value="Genomic_DNA"/>
</dbReference>
<dbReference type="AlphaFoldDB" id="A0ABD3WIF0"/>
<evidence type="ECO:0000259" key="10">
    <source>
        <dbReference type="SMART" id="SM00043"/>
    </source>
</evidence>
<evidence type="ECO:0000313" key="14">
    <source>
        <dbReference type="Proteomes" id="UP001634394"/>
    </source>
</evidence>
<dbReference type="Gene3D" id="3.90.70.10">
    <property type="entry name" value="Cysteine proteinases"/>
    <property type="match status" value="1"/>
</dbReference>
<evidence type="ECO:0000256" key="4">
    <source>
        <dbReference type="ARBA" id="ARBA00022801"/>
    </source>
</evidence>
<protein>
    <submittedName>
        <fullName evidence="13">Uncharacterized protein</fullName>
    </submittedName>
</protein>
<keyword evidence="5" id="KW-0788">Thiol protease</keyword>
<dbReference type="InterPro" id="IPR039417">
    <property type="entry name" value="Peptidase_C1A_papain-like"/>
</dbReference>
<accession>A0ABD3WIF0</accession>
<dbReference type="InterPro" id="IPR038765">
    <property type="entry name" value="Papain-like_cys_pep_sf"/>
</dbReference>
<dbReference type="CDD" id="cd02248">
    <property type="entry name" value="Peptidase_C1A"/>
    <property type="match status" value="1"/>
</dbReference>
<dbReference type="SMART" id="SM00043">
    <property type="entry name" value="CY"/>
    <property type="match status" value="2"/>
</dbReference>
<dbReference type="PROSITE" id="PS00139">
    <property type="entry name" value="THIOL_PROTEASE_CYS"/>
    <property type="match status" value="1"/>
</dbReference>
<evidence type="ECO:0000256" key="3">
    <source>
        <dbReference type="ARBA" id="ARBA00022729"/>
    </source>
</evidence>
<dbReference type="CDD" id="cd00042">
    <property type="entry name" value="CY"/>
    <property type="match status" value="1"/>
</dbReference>
<name>A0ABD3WIF0_SINWO</name>
<feature type="domain" description="Peptidase C1A papain C-terminal" evidence="11">
    <location>
        <begin position="347"/>
        <end position="558"/>
    </location>
</feature>
<evidence type="ECO:0000256" key="7">
    <source>
        <dbReference type="ARBA" id="ARBA00023157"/>
    </source>
</evidence>
<dbReference type="Pfam" id="PF00031">
    <property type="entry name" value="Cystatin"/>
    <property type="match status" value="1"/>
</dbReference>
<keyword evidence="3 9" id="KW-0732">Signal</keyword>
<dbReference type="Proteomes" id="UP001634394">
    <property type="component" value="Unassembled WGS sequence"/>
</dbReference>
<dbReference type="SUPFAM" id="SSF54403">
    <property type="entry name" value="Cystatin/monellin"/>
    <property type="match status" value="2"/>
</dbReference>
<dbReference type="SMART" id="SM00645">
    <property type="entry name" value="Pept_C1"/>
    <property type="match status" value="1"/>
</dbReference>
<dbReference type="GO" id="GO:0006508">
    <property type="term" value="P:proteolysis"/>
    <property type="evidence" value="ECO:0007669"/>
    <property type="project" value="UniProtKB-KW"/>
</dbReference>
<evidence type="ECO:0000256" key="1">
    <source>
        <dbReference type="ARBA" id="ARBA00008455"/>
    </source>
</evidence>
<dbReference type="InterPro" id="IPR000668">
    <property type="entry name" value="Peptidase_C1A_C"/>
</dbReference>
<evidence type="ECO:0000256" key="2">
    <source>
        <dbReference type="ARBA" id="ARBA00022670"/>
    </source>
</evidence>
<dbReference type="SUPFAM" id="SSF54001">
    <property type="entry name" value="Cysteine proteinases"/>
    <property type="match status" value="1"/>
</dbReference>
<dbReference type="Pfam" id="PF00112">
    <property type="entry name" value="Peptidase_C1"/>
    <property type="match status" value="1"/>
</dbReference>
<dbReference type="InterPro" id="IPR013201">
    <property type="entry name" value="Prot_inhib_I29"/>
</dbReference>
<comment type="similarity">
    <text evidence="1">Belongs to the peptidase C1 family.</text>
</comment>
<proteinExistence type="inferred from homology"/>
<evidence type="ECO:0000256" key="8">
    <source>
        <dbReference type="ARBA" id="ARBA00023180"/>
    </source>
</evidence>
<dbReference type="InterPro" id="IPR000169">
    <property type="entry name" value="Pept_cys_AS"/>
</dbReference>
<dbReference type="InterPro" id="IPR046350">
    <property type="entry name" value="Cystatin_sf"/>
</dbReference>
<organism evidence="13 14">
    <name type="scientific">Sinanodonta woodiana</name>
    <name type="common">Chinese pond mussel</name>
    <name type="synonym">Anodonta woodiana</name>
    <dbReference type="NCBI Taxonomy" id="1069815"/>
    <lineage>
        <taxon>Eukaryota</taxon>
        <taxon>Metazoa</taxon>
        <taxon>Spiralia</taxon>
        <taxon>Lophotrochozoa</taxon>
        <taxon>Mollusca</taxon>
        <taxon>Bivalvia</taxon>
        <taxon>Autobranchia</taxon>
        <taxon>Heteroconchia</taxon>
        <taxon>Palaeoheterodonta</taxon>
        <taxon>Unionida</taxon>
        <taxon>Unionoidea</taxon>
        <taxon>Unionidae</taxon>
        <taxon>Unioninae</taxon>
        <taxon>Sinanodonta</taxon>
    </lineage>
</organism>
<dbReference type="PROSITE" id="PS00639">
    <property type="entry name" value="THIOL_PROTEASE_HIS"/>
    <property type="match status" value="1"/>
</dbReference>
<feature type="domain" description="Cystatin" evidence="10">
    <location>
        <begin position="117"/>
        <end position="227"/>
    </location>
</feature>
<reference evidence="13 14" key="1">
    <citation type="submission" date="2024-11" db="EMBL/GenBank/DDBJ databases">
        <title>Chromosome-level genome assembly of the freshwater bivalve Anodonta woodiana.</title>
        <authorList>
            <person name="Chen X."/>
        </authorList>
    </citation>
    <scope>NUCLEOTIDE SEQUENCE [LARGE SCALE GENOMIC DNA]</scope>
    <source>
        <strain evidence="13">MN2024</strain>
        <tissue evidence="13">Gills</tissue>
    </source>
</reference>
<evidence type="ECO:0000256" key="9">
    <source>
        <dbReference type="SAM" id="SignalP"/>
    </source>
</evidence>
<dbReference type="InterPro" id="IPR025661">
    <property type="entry name" value="Pept_asp_AS"/>
</dbReference>
<comment type="caution">
    <text evidence="13">The sequence shown here is derived from an EMBL/GenBank/DDBJ whole genome shotgun (WGS) entry which is preliminary data.</text>
</comment>
<keyword evidence="7" id="KW-1015">Disulfide bond</keyword>
<dbReference type="InterPro" id="IPR000010">
    <property type="entry name" value="Cystatin_dom"/>
</dbReference>
<feature type="signal peptide" evidence="9">
    <location>
        <begin position="1"/>
        <end position="15"/>
    </location>
</feature>
<gene>
    <name evidence="13" type="ORF">ACJMK2_036166</name>
</gene>
<dbReference type="PANTHER" id="PTHR12411">
    <property type="entry name" value="CYSTEINE PROTEASE FAMILY C1-RELATED"/>
    <property type="match status" value="1"/>
</dbReference>
<dbReference type="PROSITE" id="PS00640">
    <property type="entry name" value="THIOL_PROTEASE_ASN"/>
    <property type="match status" value="1"/>
</dbReference>
<feature type="chain" id="PRO_5044813695" evidence="9">
    <location>
        <begin position="16"/>
        <end position="560"/>
    </location>
</feature>
<dbReference type="FunFam" id="3.90.70.10:FF:000130">
    <property type="entry name" value="Cysteine proteinase 1"/>
    <property type="match status" value="1"/>
</dbReference>
<feature type="domain" description="Cathepsin propeptide inhibitor" evidence="12">
    <location>
        <begin position="264"/>
        <end position="321"/>
    </location>
</feature>
<evidence type="ECO:0000256" key="5">
    <source>
        <dbReference type="ARBA" id="ARBA00022807"/>
    </source>
</evidence>